<dbReference type="EMBL" id="FP929055">
    <property type="protein sequence ID" value="CBL25449.1"/>
    <property type="molecule type" value="Genomic_DNA"/>
</dbReference>
<gene>
    <name evidence="4" type="ORF">RTO_07270</name>
</gene>
<evidence type="ECO:0000256" key="2">
    <source>
        <dbReference type="ARBA" id="ARBA00022679"/>
    </source>
</evidence>
<dbReference type="Proteomes" id="UP000008956">
    <property type="component" value="Chromosome"/>
</dbReference>
<sequence length="190" mass="20933">MKEHTKSLGNDMPKIVKCVYYAITLFGNVVINKIPSRHIRKWFYQLMGAKIGKNTFPCRRVEVLLPKGLKLADGVAVGWFAELDARGGITIDHDTNISSHVKMITGSHDIDDQDYTADFKPIHVGHHCWIGTGATVLQGINIGDGAVVAAGAVVTKDVPPYEVWGGVPAKCIRKRTDILEYKIGKTPFLH</sequence>
<keyword evidence="2" id="KW-0808">Transferase</keyword>
<organism evidence="4 5">
    <name type="scientific">[Ruminococcus] torques L2-14</name>
    <dbReference type="NCBI Taxonomy" id="657313"/>
    <lineage>
        <taxon>Bacteria</taxon>
        <taxon>Bacillati</taxon>
        <taxon>Bacillota</taxon>
        <taxon>Clostridia</taxon>
        <taxon>Lachnospirales</taxon>
        <taxon>Lachnospiraceae</taxon>
        <taxon>Mediterraneibacter</taxon>
    </lineage>
</organism>
<dbReference type="GO" id="GO:0008374">
    <property type="term" value="F:O-acyltransferase activity"/>
    <property type="evidence" value="ECO:0007669"/>
    <property type="project" value="TreeGrafter"/>
</dbReference>
<dbReference type="CDD" id="cd04647">
    <property type="entry name" value="LbH_MAT_like"/>
    <property type="match status" value="1"/>
</dbReference>
<dbReference type="HOGENOM" id="CLU_051638_7_2_9"/>
<dbReference type="AlphaFoldDB" id="D4M2I7"/>
<dbReference type="PANTHER" id="PTHR23416:SF23">
    <property type="entry name" value="ACETYLTRANSFERASE C18B11.09C-RELATED"/>
    <property type="match status" value="1"/>
</dbReference>
<name>D4M2I7_9FIRM</name>
<accession>D4M2I7</accession>
<dbReference type="PATRIC" id="fig|657313.3.peg.402"/>
<proteinExistence type="inferred from homology"/>
<dbReference type="PROSITE" id="PS00101">
    <property type="entry name" value="HEXAPEP_TRANSFERASES"/>
    <property type="match status" value="1"/>
</dbReference>
<reference evidence="4 5" key="1">
    <citation type="submission" date="2010-03" db="EMBL/GenBank/DDBJ databases">
        <title>The genome sequence of Ruminococcus torques L2-14.</title>
        <authorList>
            <consortium name="metaHIT consortium -- http://www.metahit.eu/"/>
            <person name="Pajon A."/>
            <person name="Turner K."/>
            <person name="Parkhill J."/>
            <person name="Duncan S."/>
            <person name="Flint H."/>
        </authorList>
    </citation>
    <scope>NUCLEOTIDE SEQUENCE [LARGE SCALE GENOMIC DNA]</scope>
    <source>
        <strain evidence="4 5">L2-14</strain>
    </source>
</reference>
<evidence type="ECO:0000256" key="3">
    <source>
        <dbReference type="ARBA" id="ARBA00022737"/>
    </source>
</evidence>
<evidence type="ECO:0000313" key="5">
    <source>
        <dbReference type="Proteomes" id="UP000008956"/>
    </source>
</evidence>
<reference evidence="4 5" key="2">
    <citation type="submission" date="2010-03" db="EMBL/GenBank/DDBJ databases">
        <authorList>
            <person name="Pajon A."/>
        </authorList>
    </citation>
    <scope>NUCLEOTIDE SEQUENCE [LARGE SCALE GENOMIC DNA]</scope>
    <source>
        <strain evidence="4 5">L2-14</strain>
    </source>
</reference>
<dbReference type="SUPFAM" id="SSF51161">
    <property type="entry name" value="Trimeric LpxA-like enzymes"/>
    <property type="match status" value="1"/>
</dbReference>
<dbReference type="PANTHER" id="PTHR23416">
    <property type="entry name" value="SIALIC ACID SYNTHASE-RELATED"/>
    <property type="match status" value="1"/>
</dbReference>
<dbReference type="Gene3D" id="2.160.10.10">
    <property type="entry name" value="Hexapeptide repeat proteins"/>
    <property type="match status" value="1"/>
</dbReference>
<comment type="similarity">
    <text evidence="1">Belongs to the transferase hexapeptide repeat family.</text>
</comment>
<dbReference type="RefSeq" id="WP_015528078.1">
    <property type="nucleotide sequence ID" value="NC_021015.1"/>
</dbReference>
<evidence type="ECO:0000313" key="4">
    <source>
        <dbReference type="EMBL" id="CBL25449.1"/>
    </source>
</evidence>
<dbReference type="InterPro" id="IPR018357">
    <property type="entry name" value="Hexapep_transf_CS"/>
</dbReference>
<evidence type="ECO:0000256" key="1">
    <source>
        <dbReference type="ARBA" id="ARBA00007274"/>
    </source>
</evidence>
<evidence type="ECO:0008006" key="6">
    <source>
        <dbReference type="Google" id="ProtNLM"/>
    </source>
</evidence>
<dbReference type="GO" id="GO:0005829">
    <property type="term" value="C:cytosol"/>
    <property type="evidence" value="ECO:0007669"/>
    <property type="project" value="TreeGrafter"/>
</dbReference>
<dbReference type="Pfam" id="PF14602">
    <property type="entry name" value="Hexapep_2"/>
    <property type="match status" value="1"/>
</dbReference>
<dbReference type="InterPro" id="IPR001451">
    <property type="entry name" value="Hexapep"/>
</dbReference>
<dbReference type="InterPro" id="IPR051159">
    <property type="entry name" value="Hexapeptide_acetyltransf"/>
</dbReference>
<keyword evidence="3" id="KW-0677">Repeat</keyword>
<protein>
    <recommendedName>
        <fullName evidence="6">Acyltransferase</fullName>
    </recommendedName>
</protein>
<dbReference type="InterPro" id="IPR011004">
    <property type="entry name" value="Trimer_LpxA-like_sf"/>
</dbReference>
<dbReference type="KEGG" id="rto:RTO_07270"/>